<name>A0A250X3L8_9CHLO</name>
<dbReference type="Pfam" id="PF01636">
    <property type="entry name" value="APH"/>
    <property type="match status" value="1"/>
</dbReference>
<feature type="domain" description="Acyl-CoA oxidase/dehydrogenase middle" evidence="12">
    <location>
        <begin position="609"/>
        <end position="710"/>
    </location>
</feature>
<dbReference type="SUPFAM" id="SSF56645">
    <property type="entry name" value="Acyl-CoA dehydrogenase NM domain-like"/>
    <property type="match status" value="1"/>
</dbReference>
<dbReference type="Pfam" id="PF00441">
    <property type="entry name" value="Acyl-CoA_dh_1"/>
    <property type="match status" value="1"/>
</dbReference>
<dbReference type="Gene3D" id="3.90.1200.10">
    <property type="match status" value="1"/>
</dbReference>
<accession>A0A250X3L8</accession>
<comment type="cofactor">
    <cofactor evidence="1">
        <name>FAD</name>
        <dbReference type="ChEBI" id="CHEBI:57692"/>
    </cofactor>
</comment>
<evidence type="ECO:0000259" key="11">
    <source>
        <dbReference type="Pfam" id="PF01636"/>
    </source>
</evidence>
<comment type="subcellular location">
    <subcellularLocation>
        <location evidence="2">Peroxisome</location>
    </subcellularLocation>
</comment>
<dbReference type="FunFam" id="2.40.110.10:FF:000002">
    <property type="entry name" value="Acyl-CoA dehydrogenase fadE12"/>
    <property type="match status" value="1"/>
</dbReference>
<dbReference type="InterPro" id="IPR036250">
    <property type="entry name" value="AcylCo_DH-like_C"/>
</dbReference>
<comment type="similarity">
    <text evidence="3">Belongs to the acyl-CoA dehydrogenase family.</text>
</comment>
<proteinExistence type="inferred from homology"/>
<keyword evidence="8" id="KW-0443">Lipid metabolism</keyword>
<dbReference type="Gene3D" id="1.10.540.10">
    <property type="entry name" value="Acyl-CoA dehydrogenase/oxidase, N-terminal domain"/>
    <property type="match status" value="2"/>
</dbReference>
<keyword evidence="6" id="KW-0276">Fatty acid metabolism</keyword>
<evidence type="ECO:0000256" key="3">
    <source>
        <dbReference type="ARBA" id="ARBA00009347"/>
    </source>
</evidence>
<dbReference type="InterPro" id="IPR006091">
    <property type="entry name" value="Acyl-CoA_Oxase/DH_mid-dom"/>
</dbReference>
<comment type="caution">
    <text evidence="13">The sequence shown here is derived from an EMBL/GenBank/DDBJ whole genome shotgun (WGS) entry which is preliminary data.</text>
</comment>
<keyword evidence="14" id="KW-1185">Reference proteome</keyword>
<evidence type="ECO:0000256" key="2">
    <source>
        <dbReference type="ARBA" id="ARBA00004275"/>
    </source>
</evidence>
<feature type="domain" description="Acyl-CoA dehydrogenase/oxidase C-terminal" evidence="10">
    <location>
        <begin position="723"/>
        <end position="871"/>
    </location>
</feature>
<evidence type="ECO:0000256" key="6">
    <source>
        <dbReference type="ARBA" id="ARBA00022832"/>
    </source>
</evidence>
<dbReference type="SUPFAM" id="SSF56112">
    <property type="entry name" value="Protein kinase-like (PK-like)"/>
    <property type="match status" value="1"/>
</dbReference>
<dbReference type="SUPFAM" id="SSF47203">
    <property type="entry name" value="Acyl-CoA dehydrogenase C-terminal domain-like"/>
    <property type="match status" value="1"/>
</dbReference>
<dbReference type="STRING" id="1157962.A0A250X3L8"/>
<evidence type="ECO:0000259" key="12">
    <source>
        <dbReference type="Pfam" id="PF02770"/>
    </source>
</evidence>
<gene>
    <name evidence="13" type="ORF">CEUSTIGMA_g5111.t1</name>
</gene>
<dbReference type="InterPro" id="IPR011009">
    <property type="entry name" value="Kinase-like_dom_sf"/>
</dbReference>
<dbReference type="GO" id="GO:0003995">
    <property type="term" value="F:acyl-CoA dehydrogenase activity"/>
    <property type="evidence" value="ECO:0007669"/>
    <property type="project" value="TreeGrafter"/>
</dbReference>
<evidence type="ECO:0000256" key="9">
    <source>
        <dbReference type="ARBA" id="ARBA00023140"/>
    </source>
</evidence>
<protein>
    <recommendedName>
        <fullName evidence="15">Aminoglycoside phosphotransferase domain-containing protein</fullName>
    </recommendedName>
</protein>
<evidence type="ECO:0000256" key="1">
    <source>
        <dbReference type="ARBA" id="ARBA00001974"/>
    </source>
</evidence>
<dbReference type="PANTHER" id="PTHR48083">
    <property type="entry name" value="MEDIUM-CHAIN SPECIFIC ACYL-COA DEHYDROGENASE, MITOCHONDRIAL-RELATED"/>
    <property type="match status" value="1"/>
</dbReference>
<keyword evidence="4" id="KW-0285">Flavoprotein</keyword>
<evidence type="ECO:0008006" key="15">
    <source>
        <dbReference type="Google" id="ProtNLM"/>
    </source>
</evidence>
<keyword evidence="7" id="KW-0560">Oxidoreductase</keyword>
<dbReference type="InterPro" id="IPR046373">
    <property type="entry name" value="Acyl-CoA_Oxase/DH_mid-dom_sf"/>
</dbReference>
<evidence type="ECO:0000256" key="7">
    <source>
        <dbReference type="ARBA" id="ARBA00023002"/>
    </source>
</evidence>
<dbReference type="GO" id="GO:0050660">
    <property type="term" value="F:flavin adenine dinucleotide binding"/>
    <property type="evidence" value="ECO:0007669"/>
    <property type="project" value="InterPro"/>
</dbReference>
<dbReference type="Pfam" id="PF02770">
    <property type="entry name" value="Acyl-CoA_dh_M"/>
    <property type="match status" value="1"/>
</dbReference>
<keyword evidence="9" id="KW-0576">Peroxisome</keyword>
<dbReference type="CDD" id="cd05154">
    <property type="entry name" value="ACAD10_11_N-like"/>
    <property type="match status" value="1"/>
</dbReference>
<dbReference type="Proteomes" id="UP000232323">
    <property type="component" value="Unassembled WGS sequence"/>
</dbReference>
<sequence length="887" mass="96636">MTLQNYDAAGAVRAAIDEESLKTFILENILVGSKNNKKIATLSNMDIKQFSHGQSDPTYLVTFSHKGNPPVRVVLRKKPAGKILPSAHAIEREYAVIKALHDHHTSVPVPCPLVLCEDPTVIGTPFYVMEFSEGLIFMDPNLPNMSPSGRSHIYSQMAITLSSLHAVIPDNVGLGSFGSTQEYCRRQVRRWTQQYHASVAGQPMNEALFLIDWLKAHIPDTDRAPLRPGICHGDYRLDNLVFHATSKKVTAVLDWELCTLGDCWADLAYNCLPYHLPPVPGLPSLLKPGEILPEGVPSEKEYVAMYCKHAGVSPPSDQDWAFYLALSLFRLLSILAGVQARSKQGNASSASAASVASNSVLKSLAEAAQGIVARLGSLVSSPKNSTLVHGVGSDSATSGGFDVKGLSPRVQSLRNALLSFMEQHVYPAETALEELASGPQRWTVSPIMEELKCKVREAPRLTVSPIMEELKCKVREAPRLTVSPIMEELKCKVREAPRLTVSPIMEELKCKAKACGLWNLWLPASLAAGLTPLLAKYPEDERHMLLGPGLNNLEYSHLCEITGRSPWAPEVFNCGAPDTGNMEVLAKYGNLKQQELWLLPLLRGEIRSCFAMTEKAVASSDATNIQASIVREGDAYLLNGFKWWTSGACDPRCQISIFMGKATQTGPSHKQQSMLLVPMSTPGVRVVRPLLVYGFDDAPHGHAEVEFKDVRVPVEDSLLLGEGRGFEIAQGRLGPGRLHHCMRLIGMAERAIELMARRALSRRAFGGPLAKQGALQSELAKARIDIDSARLLVLSAAAALDRYGFKGAKAQIAAAKVSAPNAALRVIDAAVQVHGGAGVCQDHILSRLWTHARTLRIADGPDEVHLVTLAKMELSKHSKDVGQTSKL</sequence>
<organism evidence="13 14">
    <name type="scientific">Chlamydomonas eustigma</name>
    <dbReference type="NCBI Taxonomy" id="1157962"/>
    <lineage>
        <taxon>Eukaryota</taxon>
        <taxon>Viridiplantae</taxon>
        <taxon>Chlorophyta</taxon>
        <taxon>core chlorophytes</taxon>
        <taxon>Chlorophyceae</taxon>
        <taxon>CS clade</taxon>
        <taxon>Chlamydomonadales</taxon>
        <taxon>Chlamydomonadaceae</taxon>
        <taxon>Chlamydomonas</taxon>
    </lineage>
</organism>
<keyword evidence="5" id="KW-0274">FAD</keyword>
<dbReference type="Gene3D" id="2.40.110.10">
    <property type="entry name" value="Butyryl-CoA Dehydrogenase, subunit A, domain 2"/>
    <property type="match status" value="1"/>
</dbReference>
<dbReference type="OrthoDB" id="434771at2759"/>
<dbReference type="InterPro" id="IPR050741">
    <property type="entry name" value="Acyl-CoA_dehydrogenase"/>
</dbReference>
<dbReference type="PANTHER" id="PTHR48083:SF13">
    <property type="entry name" value="ACYL-COA DEHYDROGENASE FAMILY MEMBER 11"/>
    <property type="match status" value="1"/>
</dbReference>
<dbReference type="InterPro" id="IPR041726">
    <property type="entry name" value="ACAD10_11_N"/>
</dbReference>
<dbReference type="InterPro" id="IPR037069">
    <property type="entry name" value="AcylCoA_DH/ox_N_sf"/>
</dbReference>
<evidence type="ECO:0000256" key="5">
    <source>
        <dbReference type="ARBA" id="ARBA00022827"/>
    </source>
</evidence>
<dbReference type="GO" id="GO:0033539">
    <property type="term" value="P:fatty acid beta-oxidation using acyl-CoA dehydrogenase"/>
    <property type="evidence" value="ECO:0007669"/>
    <property type="project" value="TreeGrafter"/>
</dbReference>
<dbReference type="Gene3D" id="3.30.200.20">
    <property type="entry name" value="Phosphorylase Kinase, domain 1"/>
    <property type="match status" value="1"/>
</dbReference>
<evidence type="ECO:0000256" key="4">
    <source>
        <dbReference type="ARBA" id="ARBA00022630"/>
    </source>
</evidence>
<dbReference type="AlphaFoldDB" id="A0A250X3L8"/>
<evidence type="ECO:0000313" key="13">
    <source>
        <dbReference type="EMBL" id="GAX77668.1"/>
    </source>
</evidence>
<dbReference type="GO" id="GO:0005777">
    <property type="term" value="C:peroxisome"/>
    <property type="evidence" value="ECO:0007669"/>
    <property type="project" value="UniProtKB-SubCell"/>
</dbReference>
<evidence type="ECO:0000259" key="10">
    <source>
        <dbReference type="Pfam" id="PF00441"/>
    </source>
</evidence>
<feature type="domain" description="Aminoglycoside phosphotransferase" evidence="11">
    <location>
        <begin position="46"/>
        <end position="270"/>
    </location>
</feature>
<dbReference type="InterPro" id="IPR009100">
    <property type="entry name" value="AcylCoA_DH/oxidase_NM_dom_sf"/>
</dbReference>
<evidence type="ECO:0000256" key="8">
    <source>
        <dbReference type="ARBA" id="ARBA00023098"/>
    </source>
</evidence>
<dbReference type="InterPro" id="IPR009075">
    <property type="entry name" value="AcylCo_DH/oxidase_C"/>
</dbReference>
<reference evidence="13 14" key="1">
    <citation type="submission" date="2017-08" db="EMBL/GenBank/DDBJ databases">
        <title>Acidophilic green algal genome provides insights into adaptation to an acidic environment.</title>
        <authorList>
            <person name="Hirooka S."/>
            <person name="Hirose Y."/>
            <person name="Kanesaki Y."/>
            <person name="Higuchi S."/>
            <person name="Fujiwara T."/>
            <person name="Onuma R."/>
            <person name="Era A."/>
            <person name="Ohbayashi R."/>
            <person name="Uzuka A."/>
            <person name="Nozaki H."/>
            <person name="Yoshikawa H."/>
            <person name="Miyagishima S.Y."/>
        </authorList>
    </citation>
    <scope>NUCLEOTIDE SEQUENCE [LARGE SCALE GENOMIC DNA]</scope>
    <source>
        <strain evidence="13 14">NIES-2499</strain>
    </source>
</reference>
<dbReference type="InterPro" id="IPR002575">
    <property type="entry name" value="Aminoglycoside_PTrfase"/>
</dbReference>
<dbReference type="EMBL" id="BEGY01000026">
    <property type="protein sequence ID" value="GAX77668.1"/>
    <property type="molecule type" value="Genomic_DNA"/>
</dbReference>
<dbReference type="Gene3D" id="1.20.140.10">
    <property type="entry name" value="Butyryl-CoA Dehydrogenase, subunit A, domain 3"/>
    <property type="match status" value="1"/>
</dbReference>
<evidence type="ECO:0000313" key="14">
    <source>
        <dbReference type="Proteomes" id="UP000232323"/>
    </source>
</evidence>